<dbReference type="Gramene" id="TraesWEE_scaffold_033042_01G000100.1">
    <property type="protein sequence ID" value="TraesWEE_scaffold_033042_01G000100.1"/>
    <property type="gene ID" value="TraesWEE_scaffold_033042_01G000100"/>
</dbReference>
<evidence type="ECO:0000259" key="1">
    <source>
        <dbReference type="Pfam" id="PF22486"/>
    </source>
</evidence>
<reference evidence="2" key="1">
    <citation type="submission" date="2018-08" db="EMBL/GenBank/DDBJ databases">
        <authorList>
            <person name="Rossello M."/>
        </authorList>
    </citation>
    <scope>NUCLEOTIDE SEQUENCE [LARGE SCALE GENOMIC DNA]</scope>
    <source>
        <strain evidence="2">cv. Chinese Spring</strain>
    </source>
</reference>
<dbReference type="Gramene" id="TraesCAD_scaffold_047318_01G000100.1">
    <property type="protein sequence ID" value="TraesCAD_scaffold_047318_01G000100.1"/>
    <property type="gene ID" value="TraesCAD_scaffold_047318_01G000100"/>
</dbReference>
<accession>A0A3B6LPU0</accession>
<proteinExistence type="predicted"/>
<dbReference type="InterPro" id="IPR008974">
    <property type="entry name" value="TRAF-like"/>
</dbReference>
<dbReference type="Gramene" id="TraesLDM5B03G02940230.1">
    <property type="protein sequence ID" value="TraesLDM5B03G02940230.1.CDS1"/>
    <property type="gene ID" value="TraesLDM5B03G02940230"/>
</dbReference>
<dbReference type="OMA" id="RWNGVEE"/>
<keyword evidence="3" id="KW-1185">Reference proteome</keyword>
<sequence>MTGAAATELILPALRGAYQRAGHSFSSSSVRARPVTGTHLFQIDGYKLVHRMVDGSSIKSRKFRVGGIDWQAAYHPHARGLCVGAGLHLAGTNNSGKNSTAMCQVSILDRAGVPAFSRLIEPRDFHGMIYPDRSSWSVDVHDFVKREELLKWAEEHVDDDRLRLRYDVLVLRMRSESPVRGYLKDFWERLKN</sequence>
<evidence type="ECO:0000313" key="3">
    <source>
        <dbReference type="Proteomes" id="UP000019116"/>
    </source>
</evidence>
<dbReference type="EnsemblPlants" id="TraesCS5B02G324900.1">
    <property type="protein sequence ID" value="TraesCS5B02G324900.1.cds1"/>
    <property type="gene ID" value="TraesCS5B02G324900"/>
</dbReference>
<dbReference type="SMR" id="A0A3B6LPU0"/>
<dbReference type="Gene3D" id="2.60.210.10">
    <property type="entry name" value="Apoptosis, Tumor Necrosis Factor Receptor Associated Protein 2, Chain A"/>
    <property type="match status" value="1"/>
</dbReference>
<dbReference type="Gramene" id="TraesJUL5B03G02958910.1">
    <property type="protein sequence ID" value="TraesJUL5B03G02958910.1.CDS1"/>
    <property type="gene ID" value="TraesJUL5B03G02958910"/>
</dbReference>
<dbReference type="Gramene" id="TraesCS5B03G0820600.1">
    <property type="protein sequence ID" value="TraesCS5B03G0820600.1.CDS1"/>
    <property type="gene ID" value="TraesCS5B03G0820600"/>
</dbReference>
<reference evidence="2" key="2">
    <citation type="submission" date="2018-10" db="UniProtKB">
        <authorList>
            <consortium name="EnsemblPlants"/>
        </authorList>
    </citation>
    <scope>IDENTIFICATION</scope>
</reference>
<dbReference type="PANTHER" id="PTHR26379:SF343">
    <property type="entry name" value="GENOME ASSEMBLY, CHROMOSOME: II"/>
    <property type="match status" value="1"/>
</dbReference>
<dbReference type="AlphaFoldDB" id="A0A3B6LPU0"/>
<dbReference type="SUPFAM" id="SSF49599">
    <property type="entry name" value="TRAF domain-like"/>
    <property type="match status" value="1"/>
</dbReference>
<dbReference type="Proteomes" id="UP000019116">
    <property type="component" value="Chromosome 5B"/>
</dbReference>
<dbReference type="Gramene" id="TraesLAC5B03G02891650.1">
    <property type="protein sequence ID" value="TraesLAC5B03G02891650.1.CDS1"/>
    <property type="gene ID" value="TraesLAC5B03G02891650"/>
</dbReference>
<dbReference type="GO" id="GO:0016567">
    <property type="term" value="P:protein ubiquitination"/>
    <property type="evidence" value="ECO:0007669"/>
    <property type="project" value="InterPro"/>
</dbReference>
<dbReference type="CDD" id="cd00121">
    <property type="entry name" value="MATH"/>
    <property type="match status" value="1"/>
</dbReference>
<dbReference type="PANTHER" id="PTHR26379">
    <property type="entry name" value="BTB/POZ AND MATH DOMAIN-CONTAINING PROTEIN 1"/>
    <property type="match status" value="1"/>
</dbReference>
<dbReference type="Pfam" id="PF22486">
    <property type="entry name" value="MATH_2"/>
    <property type="match status" value="1"/>
</dbReference>
<dbReference type="InterPro" id="IPR002083">
    <property type="entry name" value="MATH/TRAF_dom"/>
</dbReference>
<name>A0A3B6LPU0_WHEAT</name>
<dbReference type="Gramene" id="TraesCS5B02G324900.1">
    <property type="protein sequence ID" value="TraesCS5B02G324900.1.cds1"/>
    <property type="gene ID" value="TraesCS5B02G324900"/>
</dbReference>
<dbReference type="InterPro" id="IPR045005">
    <property type="entry name" value="BPM1-6"/>
</dbReference>
<evidence type="ECO:0000313" key="2">
    <source>
        <dbReference type="EnsemblPlants" id="TraesCS5B02G324900.1.cds1"/>
    </source>
</evidence>
<protein>
    <recommendedName>
        <fullName evidence="1">MATH domain-containing protein</fullName>
    </recommendedName>
</protein>
<organism evidence="2">
    <name type="scientific">Triticum aestivum</name>
    <name type="common">Wheat</name>
    <dbReference type="NCBI Taxonomy" id="4565"/>
    <lineage>
        <taxon>Eukaryota</taxon>
        <taxon>Viridiplantae</taxon>
        <taxon>Streptophyta</taxon>
        <taxon>Embryophyta</taxon>
        <taxon>Tracheophyta</taxon>
        <taxon>Spermatophyta</taxon>
        <taxon>Magnoliopsida</taxon>
        <taxon>Liliopsida</taxon>
        <taxon>Poales</taxon>
        <taxon>Poaceae</taxon>
        <taxon>BOP clade</taxon>
        <taxon>Pooideae</taxon>
        <taxon>Triticodae</taxon>
        <taxon>Triticeae</taxon>
        <taxon>Triticinae</taxon>
        <taxon>Triticum</taxon>
    </lineage>
</organism>
<dbReference type="Gramene" id="TraesNOR5B03G02964920.1">
    <property type="protein sequence ID" value="TraesNOR5B03G02964920.1.CDS1"/>
    <property type="gene ID" value="TraesNOR5B03G02964920"/>
</dbReference>
<dbReference type="STRING" id="4565.A0A3B6LPU0"/>
<dbReference type="OrthoDB" id="10280329at2759"/>
<feature type="domain" description="MATH" evidence="1">
    <location>
        <begin position="38"/>
        <end position="168"/>
    </location>
</feature>